<dbReference type="GO" id="GO:0022857">
    <property type="term" value="F:transmembrane transporter activity"/>
    <property type="evidence" value="ECO:0007669"/>
    <property type="project" value="UniProtKB-UniRule"/>
</dbReference>
<evidence type="ECO:0000256" key="5">
    <source>
        <dbReference type="ARBA" id="ARBA00023136"/>
    </source>
</evidence>
<dbReference type="Proteomes" id="UP000604046">
    <property type="component" value="Unassembled WGS sequence"/>
</dbReference>
<dbReference type="EMBL" id="CAJNDS010002602">
    <property type="protein sequence ID" value="CAE7540855.1"/>
    <property type="molecule type" value="Genomic_DNA"/>
</dbReference>
<evidence type="ECO:0000256" key="1">
    <source>
        <dbReference type="ARBA" id="ARBA00004141"/>
    </source>
</evidence>
<dbReference type="PANTHER" id="PTHR12385:SF98">
    <property type="entry name" value="CHOLINE TRANSPORTER-LIKE PROTEIN"/>
    <property type="match status" value="1"/>
</dbReference>
<accession>A0A812TWS6</accession>
<proteinExistence type="inferred from homology"/>
<name>A0A812TWS6_9DINO</name>
<comment type="subcellular location">
    <subcellularLocation>
        <location evidence="6">Cell membrane</location>
        <topology evidence="6">Multi-pass membrane protein</topology>
    </subcellularLocation>
    <subcellularLocation>
        <location evidence="1">Membrane</location>
        <topology evidence="1">Multi-pass membrane protein</topology>
    </subcellularLocation>
</comment>
<keyword evidence="5 6" id="KW-0472">Membrane</keyword>
<comment type="similarity">
    <text evidence="2 6">Belongs to the CTL (choline transporter-like) family.</text>
</comment>
<comment type="function">
    <text evidence="6">Choline transporter.</text>
</comment>
<evidence type="ECO:0000256" key="2">
    <source>
        <dbReference type="ARBA" id="ARBA00007168"/>
    </source>
</evidence>
<evidence type="ECO:0000256" key="6">
    <source>
        <dbReference type="RuleBase" id="RU368066"/>
    </source>
</evidence>
<feature type="transmembrane region" description="Helical" evidence="6">
    <location>
        <begin position="620"/>
        <end position="646"/>
    </location>
</feature>
<dbReference type="InterPro" id="IPR007603">
    <property type="entry name" value="Choline_transptr-like"/>
</dbReference>
<sequence>MCRQRAATPPPRLRNVEQQSFRQACSCIPAMPCRGQQSLPLDSCPEAQCLPYTGPVIQQIGTFQGQPLKSRRNSDLLFNIFPVSERTDGIARRRCTDPCCGLAFVFSMVAIATSLRVVQSRDLQRLTRGIDHRGRICGWSAGTEELGLLHWCTARTEHGWILNLSSPICVGRCPDIGEHALCPEGPQATEVEEPQEGGRVLIVRTEKQFLSPREVTVETNPWVDRYCVPTRALSDALTSGATLAGSVGPGAPMDWFMGCFERLQNLASSPRLLCLAGLWALLVSLVYLLCLRFFALLLLRLALLGSGLLFFAAGIVLLVLTHPDAVPGLLPLVVTSVSLATGGLVELNVAHTLALSEVPILVATLASGLLLGALLLFTSCVAARTRLEVAADCVRESCAVMMGMPSLLLLPVVDALACQTMWILLLTGLPALLSGADVSGITLFGISGVFRQLHLAFTDYLHIAALVFSCFWAQELVAAACLFATAHSVAAWYFAPGSNVWQKARHLPVAPAVQGLLVALTCHLGSIARGAFAVALLRFLRWALWSLHLAVARQEDDKGKRKSRGCCACIAVACDSLMATLQAWTEFLSSHAYVDIALSSTSYAMAASKASKLLRSDAGLVTMLSIVAWFLRLMGSLGLAAAAALAARTAVARHADWYHLLSELRFQLQVSDFPYAAAQLSLLYEEVQAVSPELLGILTAIATMLVSRALLFNVECAACTVLYCLIWDGSDGVMDASHLPESFWKFARDRGIASKRPKTSAKGSGPRRLPEVDVRR</sequence>
<feature type="transmembrane region" description="Helical" evidence="6">
    <location>
        <begin position="404"/>
        <end position="425"/>
    </location>
</feature>
<feature type="transmembrane region" description="Helical" evidence="6">
    <location>
        <begin position="332"/>
        <end position="354"/>
    </location>
</feature>
<keyword evidence="4 6" id="KW-1133">Transmembrane helix</keyword>
<dbReference type="AlphaFoldDB" id="A0A812TWS6"/>
<evidence type="ECO:0000256" key="7">
    <source>
        <dbReference type="SAM" id="MobiDB-lite"/>
    </source>
</evidence>
<feature type="transmembrane region" description="Helical" evidence="6">
    <location>
        <begin position="462"/>
        <end position="495"/>
    </location>
</feature>
<keyword evidence="3 6" id="KW-0812">Transmembrane</keyword>
<feature type="transmembrane region" description="Helical" evidence="6">
    <location>
        <begin position="360"/>
        <end position="383"/>
    </location>
</feature>
<keyword evidence="9" id="KW-1185">Reference proteome</keyword>
<feature type="region of interest" description="Disordered" evidence="7">
    <location>
        <begin position="752"/>
        <end position="776"/>
    </location>
</feature>
<gene>
    <name evidence="8" type="primary">SLC44A1</name>
    <name evidence="8" type="ORF">SNAT2548_LOCUS30332</name>
</gene>
<evidence type="ECO:0000256" key="4">
    <source>
        <dbReference type="ARBA" id="ARBA00022989"/>
    </source>
</evidence>
<dbReference type="Pfam" id="PF04515">
    <property type="entry name" value="Choline_transpo"/>
    <property type="match status" value="1"/>
</dbReference>
<feature type="transmembrane region" description="Helical" evidence="6">
    <location>
        <begin position="301"/>
        <end position="320"/>
    </location>
</feature>
<comment type="caution">
    <text evidence="8">The sequence shown here is derived from an EMBL/GenBank/DDBJ whole genome shotgun (WGS) entry which is preliminary data.</text>
</comment>
<dbReference type="PANTHER" id="PTHR12385">
    <property type="entry name" value="CHOLINE TRANSPORTER-LIKE (SLC FAMILY 44)"/>
    <property type="match status" value="1"/>
</dbReference>
<organism evidence="8 9">
    <name type="scientific">Symbiodinium natans</name>
    <dbReference type="NCBI Taxonomy" id="878477"/>
    <lineage>
        <taxon>Eukaryota</taxon>
        <taxon>Sar</taxon>
        <taxon>Alveolata</taxon>
        <taxon>Dinophyceae</taxon>
        <taxon>Suessiales</taxon>
        <taxon>Symbiodiniaceae</taxon>
        <taxon>Symbiodinium</taxon>
    </lineage>
</organism>
<protein>
    <recommendedName>
        <fullName evidence="6">Choline transporter-like protein</fullName>
    </recommendedName>
</protein>
<dbReference type="GO" id="GO:0005886">
    <property type="term" value="C:plasma membrane"/>
    <property type="evidence" value="ECO:0007669"/>
    <property type="project" value="UniProtKB-SubCell"/>
</dbReference>
<feature type="transmembrane region" description="Helical" evidence="6">
    <location>
        <begin position="515"/>
        <end position="544"/>
    </location>
</feature>
<dbReference type="OrthoDB" id="435106at2759"/>
<reference evidence="8" key="1">
    <citation type="submission" date="2021-02" db="EMBL/GenBank/DDBJ databases">
        <authorList>
            <person name="Dougan E. K."/>
            <person name="Rhodes N."/>
            <person name="Thang M."/>
            <person name="Chan C."/>
        </authorList>
    </citation>
    <scope>NUCLEOTIDE SEQUENCE</scope>
</reference>
<evidence type="ECO:0000313" key="8">
    <source>
        <dbReference type="EMBL" id="CAE7540855.1"/>
    </source>
</evidence>
<evidence type="ECO:0000313" key="9">
    <source>
        <dbReference type="Proteomes" id="UP000604046"/>
    </source>
</evidence>
<evidence type="ECO:0000256" key="3">
    <source>
        <dbReference type="ARBA" id="ARBA00022692"/>
    </source>
</evidence>
<feature type="transmembrane region" description="Helical" evidence="6">
    <location>
        <begin position="272"/>
        <end position="295"/>
    </location>
</feature>